<dbReference type="GeneID" id="17040940"/>
<dbReference type="PANTHER" id="PTHR13132">
    <property type="entry name" value="ALPHA- 1,6 -FUCOSYLTRANSFERASE"/>
    <property type="match status" value="1"/>
</dbReference>
<dbReference type="Proteomes" id="UP000007264">
    <property type="component" value="Unassembled WGS sequence"/>
</dbReference>
<dbReference type="OrthoDB" id="516034at2759"/>
<feature type="chain" id="PRO_5003636542" description="O-fucosyltransferase family protein" evidence="1">
    <location>
        <begin position="23"/>
        <end position="346"/>
    </location>
</feature>
<dbReference type="PANTHER" id="PTHR13132:SF29">
    <property type="entry name" value="ALPHA-(1,6)-FUCOSYLTRANSFERASE"/>
    <property type="match status" value="1"/>
</dbReference>
<dbReference type="EMBL" id="AGSI01000008">
    <property type="protein sequence ID" value="EIE22952.1"/>
    <property type="molecule type" value="Genomic_DNA"/>
</dbReference>
<feature type="signal peptide" evidence="1">
    <location>
        <begin position="1"/>
        <end position="22"/>
    </location>
</feature>
<dbReference type="GO" id="GO:0046921">
    <property type="term" value="F:alpha-(1-&gt;6)-fucosyltransferase activity"/>
    <property type="evidence" value="ECO:0007669"/>
    <property type="project" value="TreeGrafter"/>
</dbReference>
<evidence type="ECO:0008006" key="4">
    <source>
        <dbReference type="Google" id="ProtNLM"/>
    </source>
</evidence>
<name>I0YX33_COCSC</name>
<comment type="caution">
    <text evidence="2">The sequence shown here is derived from an EMBL/GenBank/DDBJ whole genome shotgun (WGS) entry which is preliminary data.</text>
</comment>
<protein>
    <recommendedName>
        <fullName evidence="4">O-fucosyltransferase family protein</fullName>
    </recommendedName>
</protein>
<dbReference type="KEGG" id="csl:COCSUDRAFT_47452"/>
<reference evidence="2 3" key="1">
    <citation type="journal article" date="2012" name="Genome Biol.">
        <title>The genome of the polar eukaryotic microalga coccomyxa subellipsoidea reveals traits of cold adaptation.</title>
        <authorList>
            <person name="Blanc G."/>
            <person name="Agarkova I."/>
            <person name="Grimwood J."/>
            <person name="Kuo A."/>
            <person name="Brueggeman A."/>
            <person name="Dunigan D."/>
            <person name="Gurnon J."/>
            <person name="Ladunga I."/>
            <person name="Lindquist E."/>
            <person name="Lucas S."/>
            <person name="Pangilinan J."/>
            <person name="Proschold T."/>
            <person name="Salamov A."/>
            <person name="Schmutz J."/>
            <person name="Weeks D."/>
            <person name="Yamada T."/>
            <person name="Claverie J.M."/>
            <person name="Grigoriev I."/>
            <person name="Van Etten J."/>
            <person name="Lomsadze A."/>
            <person name="Borodovsky M."/>
        </authorList>
    </citation>
    <scope>NUCLEOTIDE SEQUENCE [LARGE SCALE GENOMIC DNA]</scope>
    <source>
        <strain evidence="2 3">C-169</strain>
    </source>
</reference>
<evidence type="ECO:0000256" key="1">
    <source>
        <dbReference type="SAM" id="SignalP"/>
    </source>
</evidence>
<evidence type="ECO:0000313" key="3">
    <source>
        <dbReference type="Proteomes" id="UP000007264"/>
    </source>
</evidence>
<organism evidence="2 3">
    <name type="scientific">Coccomyxa subellipsoidea (strain C-169)</name>
    <name type="common">Green microalga</name>
    <dbReference type="NCBI Taxonomy" id="574566"/>
    <lineage>
        <taxon>Eukaryota</taxon>
        <taxon>Viridiplantae</taxon>
        <taxon>Chlorophyta</taxon>
        <taxon>core chlorophytes</taxon>
        <taxon>Trebouxiophyceae</taxon>
        <taxon>Trebouxiophyceae incertae sedis</taxon>
        <taxon>Coccomyxaceae</taxon>
        <taxon>Coccomyxa</taxon>
        <taxon>Coccomyxa subellipsoidea</taxon>
    </lineage>
</organism>
<accession>I0YX33</accession>
<gene>
    <name evidence="2" type="ORF">COCSUDRAFT_47452</name>
</gene>
<dbReference type="Gene3D" id="3.40.50.11350">
    <property type="match status" value="1"/>
</dbReference>
<proteinExistence type="predicted"/>
<sequence length="346" mass="38226">MQRQHFVLVLLAVVLCATGSEACSVLQFHWSGLGAHINGLWSALPALYGSNGSVYLDNTEFPYMCTEGGGWHDYFQTESGFLQPWTPALAKNESCAYYSYGKMAVASDAIGISHVQARFDPAVVRKTWRLQPTMQREVDAALAVLDSYDKPTIAFHVRGGDKATEDEVLGRTTTKPEDLINTFLDNYVGVRGGTCVLIGDDQAAIAEAEQLAAQYIGCKIARPSKYYRTKGHHQATFNSLPLHDRCRETRQLIKDMEMMAHADYFVGSSTSGIPTIIATLRMTVYLKSQVTFADVSYDDMGARIRRYFGTGGFKNVTIASLKGATIGKESIRRQSHHRSMLAPTLL</sequence>
<dbReference type="RefSeq" id="XP_005647496.1">
    <property type="nucleotide sequence ID" value="XM_005647439.1"/>
</dbReference>
<keyword evidence="3" id="KW-1185">Reference proteome</keyword>
<keyword evidence="1" id="KW-0732">Signal</keyword>
<evidence type="ECO:0000313" key="2">
    <source>
        <dbReference type="EMBL" id="EIE22952.1"/>
    </source>
</evidence>
<dbReference type="AlphaFoldDB" id="I0YX33"/>
<dbReference type="GO" id="GO:0006487">
    <property type="term" value="P:protein N-linked glycosylation"/>
    <property type="evidence" value="ECO:0007669"/>
    <property type="project" value="TreeGrafter"/>
</dbReference>